<keyword evidence="3" id="KW-1185">Reference proteome</keyword>
<proteinExistence type="predicted"/>
<evidence type="ECO:0000313" key="2">
    <source>
        <dbReference type="EMBL" id="TNN67261.1"/>
    </source>
</evidence>
<comment type="caution">
    <text evidence="2">The sequence shown here is derived from an EMBL/GenBank/DDBJ whole genome shotgun (WGS) entry which is preliminary data.</text>
</comment>
<feature type="region of interest" description="Disordered" evidence="1">
    <location>
        <begin position="182"/>
        <end position="216"/>
    </location>
</feature>
<sequence>MWVNEGRLPLNKPGHHCLRMIPRSTELTSPDHYPFICEASQATVSLVERKLMEADRLKMCGMMWLKEHETCSPMGAVHRASGDSCRTTNHSREQHTSDFVVDVGGSLGRYLLNDVHGGPVVAAHSLIMTTDHAFRSPQRKDSVAAVRVVVVAADAVPLCHGQSGEGHRGRLLAVWHRAAVTAPPQHDQQNDDDQEDDATATKHPHQPTRLHQRARL</sequence>
<accession>A0A4Z2HNW9</accession>
<evidence type="ECO:0000256" key="1">
    <source>
        <dbReference type="SAM" id="MobiDB-lite"/>
    </source>
</evidence>
<organism evidence="2 3">
    <name type="scientific">Liparis tanakae</name>
    <name type="common">Tanaka's snailfish</name>
    <dbReference type="NCBI Taxonomy" id="230148"/>
    <lineage>
        <taxon>Eukaryota</taxon>
        <taxon>Metazoa</taxon>
        <taxon>Chordata</taxon>
        <taxon>Craniata</taxon>
        <taxon>Vertebrata</taxon>
        <taxon>Euteleostomi</taxon>
        <taxon>Actinopterygii</taxon>
        <taxon>Neopterygii</taxon>
        <taxon>Teleostei</taxon>
        <taxon>Neoteleostei</taxon>
        <taxon>Acanthomorphata</taxon>
        <taxon>Eupercaria</taxon>
        <taxon>Perciformes</taxon>
        <taxon>Cottioidei</taxon>
        <taxon>Cottales</taxon>
        <taxon>Liparidae</taxon>
        <taxon>Liparis</taxon>
    </lineage>
</organism>
<dbReference type="AlphaFoldDB" id="A0A4Z2HNW9"/>
<protein>
    <submittedName>
        <fullName evidence="2">Uncharacterized protein</fullName>
    </submittedName>
</protein>
<dbReference type="EMBL" id="SRLO01000206">
    <property type="protein sequence ID" value="TNN67261.1"/>
    <property type="molecule type" value="Genomic_DNA"/>
</dbReference>
<evidence type="ECO:0000313" key="3">
    <source>
        <dbReference type="Proteomes" id="UP000314294"/>
    </source>
</evidence>
<reference evidence="2 3" key="1">
    <citation type="submission" date="2019-03" db="EMBL/GenBank/DDBJ databases">
        <title>First draft genome of Liparis tanakae, snailfish: a comprehensive survey of snailfish specific genes.</title>
        <authorList>
            <person name="Kim W."/>
            <person name="Song I."/>
            <person name="Jeong J.-H."/>
            <person name="Kim D."/>
            <person name="Kim S."/>
            <person name="Ryu S."/>
            <person name="Song J.Y."/>
            <person name="Lee S.K."/>
        </authorList>
    </citation>
    <scope>NUCLEOTIDE SEQUENCE [LARGE SCALE GENOMIC DNA]</scope>
    <source>
        <tissue evidence="2">Muscle</tissue>
    </source>
</reference>
<name>A0A4Z2HNW9_9TELE</name>
<feature type="compositionally biased region" description="Basic residues" evidence="1">
    <location>
        <begin position="202"/>
        <end position="216"/>
    </location>
</feature>
<dbReference type="Proteomes" id="UP000314294">
    <property type="component" value="Unassembled WGS sequence"/>
</dbReference>
<gene>
    <name evidence="2" type="ORF">EYF80_022510</name>
</gene>